<sequence length="327" mass="32617">MRAVVVHAFGGPEVLRITDVPTPVPAEGQVLIRVEAATVNPVDLATRSGALTEAGLLPAREVIGIGWDVAGTVERTGPGVTGLVPGDQVIGLSDRLDIPLGTQAEHVVLDADAVAPAPAGVSSAQAATLPLNGLTAAQALDGLGLTGGQTLLVTGAAGAVGGFAVQLAVARGLRVVAVAGAADEPLVRGLGAELFVPRTARLGEAVRALVPGGVHAALDAAVTGAAALDAVRSGGAFAALVAGGAPSPLRGIRVFNHWIRADGAHLSRLAALVEAGALTLRVAESLPLDDVAAAHRRLAEGGLRGRLVLIPGLYRPVSVEQSVRVPS</sequence>
<dbReference type="Pfam" id="PF08240">
    <property type="entry name" value="ADH_N"/>
    <property type="match status" value="1"/>
</dbReference>
<dbReference type="InterPro" id="IPR036291">
    <property type="entry name" value="NAD(P)-bd_dom_sf"/>
</dbReference>
<organism evidence="3 4">
    <name type="scientific">Nonomuraea rosea</name>
    <dbReference type="NCBI Taxonomy" id="638574"/>
    <lineage>
        <taxon>Bacteria</taxon>
        <taxon>Bacillati</taxon>
        <taxon>Actinomycetota</taxon>
        <taxon>Actinomycetes</taxon>
        <taxon>Streptosporangiales</taxon>
        <taxon>Streptosporangiaceae</taxon>
        <taxon>Nonomuraea</taxon>
    </lineage>
</organism>
<dbReference type="Proteomes" id="UP001500630">
    <property type="component" value="Unassembled WGS sequence"/>
</dbReference>
<dbReference type="Gene3D" id="3.40.50.720">
    <property type="entry name" value="NAD(P)-binding Rossmann-like Domain"/>
    <property type="match status" value="1"/>
</dbReference>
<proteinExistence type="predicted"/>
<name>A0ABP6ZM60_9ACTN</name>
<dbReference type="InterPro" id="IPR051603">
    <property type="entry name" value="Zinc-ADH_QOR/CCCR"/>
</dbReference>
<dbReference type="CDD" id="cd05289">
    <property type="entry name" value="MDR_like_2"/>
    <property type="match status" value="1"/>
</dbReference>
<dbReference type="EMBL" id="BAABDQ010000051">
    <property type="protein sequence ID" value="GAA3614276.1"/>
    <property type="molecule type" value="Genomic_DNA"/>
</dbReference>
<accession>A0ABP6ZM60</accession>
<evidence type="ECO:0000313" key="3">
    <source>
        <dbReference type="EMBL" id="GAA3614276.1"/>
    </source>
</evidence>
<evidence type="ECO:0000256" key="1">
    <source>
        <dbReference type="ARBA" id="ARBA00022857"/>
    </source>
</evidence>
<evidence type="ECO:0000313" key="4">
    <source>
        <dbReference type="Proteomes" id="UP001500630"/>
    </source>
</evidence>
<dbReference type="SUPFAM" id="SSF50129">
    <property type="entry name" value="GroES-like"/>
    <property type="match status" value="1"/>
</dbReference>
<dbReference type="PANTHER" id="PTHR44154:SF1">
    <property type="entry name" value="QUINONE OXIDOREDUCTASE"/>
    <property type="match status" value="1"/>
</dbReference>
<dbReference type="SUPFAM" id="SSF51735">
    <property type="entry name" value="NAD(P)-binding Rossmann-fold domains"/>
    <property type="match status" value="1"/>
</dbReference>
<protein>
    <submittedName>
        <fullName evidence="3">NADP-dependent oxidoreductase</fullName>
    </submittedName>
</protein>
<keyword evidence="1" id="KW-0521">NADP</keyword>
<dbReference type="InterPro" id="IPR020843">
    <property type="entry name" value="ER"/>
</dbReference>
<dbReference type="InterPro" id="IPR011032">
    <property type="entry name" value="GroES-like_sf"/>
</dbReference>
<evidence type="ECO:0000259" key="2">
    <source>
        <dbReference type="SMART" id="SM00829"/>
    </source>
</evidence>
<dbReference type="InterPro" id="IPR013154">
    <property type="entry name" value="ADH-like_N"/>
</dbReference>
<dbReference type="Pfam" id="PF13602">
    <property type="entry name" value="ADH_zinc_N_2"/>
    <property type="match status" value="1"/>
</dbReference>
<comment type="caution">
    <text evidence="3">The sequence shown here is derived from an EMBL/GenBank/DDBJ whole genome shotgun (WGS) entry which is preliminary data.</text>
</comment>
<feature type="domain" description="Enoyl reductase (ER)" evidence="2">
    <location>
        <begin position="10"/>
        <end position="309"/>
    </location>
</feature>
<dbReference type="PANTHER" id="PTHR44154">
    <property type="entry name" value="QUINONE OXIDOREDUCTASE"/>
    <property type="match status" value="1"/>
</dbReference>
<dbReference type="Gene3D" id="3.90.180.10">
    <property type="entry name" value="Medium-chain alcohol dehydrogenases, catalytic domain"/>
    <property type="match status" value="1"/>
</dbReference>
<gene>
    <name evidence="3" type="ORF">GCM10022419_119270</name>
</gene>
<reference evidence="4" key="1">
    <citation type="journal article" date="2019" name="Int. J. Syst. Evol. Microbiol.">
        <title>The Global Catalogue of Microorganisms (GCM) 10K type strain sequencing project: providing services to taxonomists for standard genome sequencing and annotation.</title>
        <authorList>
            <consortium name="The Broad Institute Genomics Platform"/>
            <consortium name="The Broad Institute Genome Sequencing Center for Infectious Disease"/>
            <person name="Wu L."/>
            <person name="Ma J."/>
        </authorList>
    </citation>
    <scope>NUCLEOTIDE SEQUENCE [LARGE SCALE GENOMIC DNA]</scope>
    <source>
        <strain evidence="4">JCM 17326</strain>
    </source>
</reference>
<dbReference type="SMART" id="SM00829">
    <property type="entry name" value="PKS_ER"/>
    <property type="match status" value="1"/>
</dbReference>
<keyword evidence="4" id="KW-1185">Reference proteome</keyword>